<dbReference type="Gene3D" id="2.20.25.10">
    <property type="match status" value="1"/>
</dbReference>
<feature type="coiled-coil region" evidence="4">
    <location>
        <begin position="123"/>
        <end position="157"/>
    </location>
</feature>
<dbReference type="AlphaFoldDB" id="A0A6C0KLQ4"/>
<reference evidence="6" key="1">
    <citation type="journal article" date="2020" name="Nature">
        <title>Giant virus diversity and host interactions through global metagenomics.</title>
        <authorList>
            <person name="Schulz F."/>
            <person name="Roux S."/>
            <person name="Paez-Espino D."/>
            <person name="Jungbluth S."/>
            <person name="Walsh D.A."/>
            <person name="Denef V.J."/>
            <person name="McMahon K.D."/>
            <person name="Konstantinidis K.T."/>
            <person name="Eloe-Fadrosh E.A."/>
            <person name="Kyrpides N.C."/>
            <person name="Woyke T."/>
        </authorList>
    </citation>
    <scope>NUCLEOTIDE SEQUENCE</scope>
    <source>
        <strain evidence="6">GVMAG-S-3300013006-138</strain>
    </source>
</reference>
<dbReference type="SUPFAM" id="SSF57783">
    <property type="entry name" value="Zinc beta-ribbon"/>
    <property type="match status" value="1"/>
</dbReference>
<dbReference type="GO" id="GO:0003676">
    <property type="term" value="F:nucleic acid binding"/>
    <property type="evidence" value="ECO:0007669"/>
    <property type="project" value="InterPro"/>
</dbReference>
<feature type="domain" description="TFIIS-type" evidence="5">
    <location>
        <begin position="338"/>
        <end position="378"/>
    </location>
</feature>
<dbReference type="PROSITE" id="PS00466">
    <property type="entry name" value="ZF_TFIIS_1"/>
    <property type="match status" value="1"/>
</dbReference>
<evidence type="ECO:0000256" key="3">
    <source>
        <dbReference type="ARBA" id="ARBA00022833"/>
    </source>
</evidence>
<dbReference type="EMBL" id="MN740926">
    <property type="protein sequence ID" value="QHU18223.1"/>
    <property type="molecule type" value="Genomic_DNA"/>
</dbReference>
<dbReference type="GO" id="GO:0008270">
    <property type="term" value="F:zinc ion binding"/>
    <property type="evidence" value="ECO:0007669"/>
    <property type="project" value="UniProtKB-KW"/>
</dbReference>
<dbReference type="Pfam" id="PF01096">
    <property type="entry name" value="Zn_ribbon_TFIIS"/>
    <property type="match status" value="1"/>
</dbReference>
<organism evidence="6">
    <name type="scientific">viral metagenome</name>
    <dbReference type="NCBI Taxonomy" id="1070528"/>
    <lineage>
        <taxon>unclassified sequences</taxon>
        <taxon>metagenomes</taxon>
        <taxon>organismal metagenomes</taxon>
    </lineage>
</organism>
<dbReference type="CDD" id="cd13749">
    <property type="entry name" value="Zn-ribbon_TFIIS"/>
    <property type="match status" value="1"/>
</dbReference>
<sequence length="379" mass="42951">MAPSETLVVILGQKGEIRQGKLKNATSVGIATALKKKEEPGLLGKFVWKQKVLFLFGYIDGKPAQENQHHLPPPLEGITYYGDILVLASSDANSFGSPLPLKTADYETFYTSKLEGDGEEEGLDEELEEEEGAQEIIEEVEEEAEEEEAEYGDGDEDEADAEIVAGADDDDDEAPILVEKPIRISKAKKIAAVAIEEPEILSSEEVSERPVRQKILEAISSVFTTVLEKGEQASLEKIIFQTAFDTAVKHDIRKCWGPTPFQDSYLAIARRILGNLNPNSYIQNKGLWERYRTKELSLEQIAHQNYYELFPEHWEKLVDHQAKRERIQLEGDFSRATEKWQCNGCKMRKCTYYELQTRSADEPMTIFIHCLNCGKRWTQ</sequence>
<keyword evidence="1" id="KW-0479">Metal-binding</keyword>
<dbReference type="SMART" id="SM00440">
    <property type="entry name" value="ZnF_C2C2"/>
    <property type="match status" value="1"/>
</dbReference>
<dbReference type="GO" id="GO:0005666">
    <property type="term" value="C:RNA polymerase III complex"/>
    <property type="evidence" value="ECO:0007669"/>
    <property type="project" value="TreeGrafter"/>
</dbReference>
<keyword evidence="4" id="KW-0175">Coiled coil</keyword>
<evidence type="ECO:0000256" key="2">
    <source>
        <dbReference type="ARBA" id="ARBA00022771"/>
    </source>
</evidence>
<name>A0A6C0KLQ4_9ZZZZ</name>
<dbReference type="PANTHER" id="PTHR11239:SF12">
    <property type="entry name" value="DNA-DIRECTED RNA POLYMERASE III SUBUNIT RPC10"/>
    <property type="match status" value="1"/>
</dbReference>
<dbReference type="GO" id="GO:0003899">
    <property type="term" value="F:DNA-directed RNA polymerase activity"/>
    <property type="evidence" value="ECO:0007669"/>
    <property type="project" value="InterPro"/>
</dbReference>
<protein>
    <recommendedName>
        <fullName evidence="5">TFIIS-type domain-containing protein</fullName>
    </recommendedName>
</protein>
<evidence type="ECO:0000259" key="5">
    <source>
        <dbReference type="PROSITE" id="PS51133"/>
    </source>
</evidence>
<evidence type="ECO:0000313" key="6">
    <source>
        <dbReference type="EMBL" id="QHU18223.1"/>
    </source>
</evidence>
<keyword evidence="3" id="KW-0862">Zinc</keyword>
<accession>A0A6C0KLQ4</accession>
<proteinExistence type="predicted"/>
<dbReference type="InterPro" id="IPR001222">
    <property type="entry name" value="Znf_TFIIS"/>
</dbReference>
<evidence type="ECO:0000256" key="4">
    <source>
        <dbReference type="SAM" id="Coils"/>
    </source>
</evidence>
<dbReference type="PROSITE" id="PS51133">
    <property type="entry name" value="ZF_TFIIS_2"/>
    <property type="match status" value="1"/>
</dbReference>
<dbReference type="GO" id="GO:0006386">
    <property type="term" value="P:termination of RNA polymerase III transcription"/>
    <property type="evidence" value="ECO:0007669"/>
    <property type="project" value="TreeGrafter"/>
</dbReference>
<dbReference type="PANTHER" id="PTHR11239">
    <property type="entry name" value="DNA-DIRECTED RNA POLYMERASE"/>
    <property type="match status" value="1"/>
</dbReference>
<dbReference type="InterPro" id="IPR012164">
    <property type="entry name" value="Rpa12/Rpb9/Rpc10/TFS"/>
</dbReference>
<keyword evidence="2" id="KW-0863">Zinc-finger</keyword>
<evidence type="ECO:0000256" key="1">
    <source>
        <dbReference type="ARBA" id="ARBA00022723"/>
    </source>
</evidence>